<dbReference type="Proteomes" id="UP001164539">
    <property type="component" value="Chromosome 2"/>
</dbReference>
<comment type="caution">
    <text evidence="1">The sequence shown here is derived from an EMBL/GenBank/DDBJ whole genome shotgun (WGS) entry which is preliminary data.</text>
</comment>
<keyword evidence="2" id="KW-1185">Reference proteome</keyword>
<evidence type="ECO:0000313" key="2">
    <source>
        <dbReference type="Proteomes" id="UP001164539"/>
    </source>
</evidence>
<accession>A0ACC1YMB7</accession>
<protein>
    <submittedName>
        <fullName evidence="1">E3 ubiquitin-protein ligase RHF2A</fullName>
    </submittedName>
</protein>
<gene>
    <name evidence="1" type="ORF">OWV82_003891</name>
</gene>
<dbReference type="EMBL" id="CM051395">
    <property type="protein sequence ID" value="KAJ4724960.1"/>
    <property type="molecule type" value="Genomic_DNA"/>
</dbReference>
<reference evidence="1 2" key="1">
    <citation type="journal article" date="2023" name="Science">
        <title>Complex scaffold remodeling in plant triterpene biosynthesis.</title>
        <authorList>
            <person name="De La Pena R."/>
            <person name="Hodgson H."/>
            <person name="Liu J.C."/>
            <person name="Stephenson M.J."/>
            <person name="Martin A.C."/>
            <person name="Owen C."/>
            <person name="Harkess A."/>
            <person name="Leebens-Mack J."/>
            <person name="Jimenez L.E."/>
            <person name="Osbourn A."/>
            <person name="Sattely E.S."/>
        </authorList>
    </citation>
    <scope>NUCLEOTIDE SEQUENCE [LARGE SCALE GENOMIC DNA]</scope>
    <source>
        <strain evidence="2">cv. JPN11</strain>
        <tissue evidence="1">Leaf</tissue>
    </source>
</reference>
<sequence>MKSIGTKNLFQRVQEDGKSDFFSRNNTMADLGSEVRREVTAGIARVPRIVEHLESRDNSSNTTASVSNSANNLVPETDNQRIPENAGNNHTSGTNVQALCPASSGAN</sequence>
<name>A0ACC1YMB7_MELAZ</name>
<organism evidence="1 2">
    <name type="scientific">Melia azedarach</name>
    <name type="common">Chinaberry tree</name>
    <dbReference type="NCBI Taxonomy" id="155640"/>
    <lineage>
        <taxon>Eukaryota</taxon>
        <taxon>Viridiplantae</taxon>
        <taxon>Streptophyta</taxon>
        <taxon>Embryophyta</taxon>
        <taxon>Tracheophyta</taxon>
        <taxon>Spermatophyta</taxon>
        <taxon>Magnoliopsida</taxon>
        <taxon>eudicotyledons</taxon>
        <taxon>Gunneridae</taxon>
        <taxon>Pentapetalae</taxon>
        <taxon>rosids</taxon>
        <taxon>malvids</taxon>
        <taxon>Sapindales</taxon>
        <taxon>Meliaceae</taxon>
        <taxon>Melia</taxon>
    </lineage>
</organism>
<proteinExistence type="predicted"/>
<evidence type="ECO:0000313" key="1">
    <source>
        <dbReference type="EMBL" id="KAJ4724960.1"/>
    </source>
</evidence>